<sequence length="349" mass="41561">MILKMLSLEELEDYEQELSEREEAREFASSSEKIQLYKEMYQRVRKLMRENKEEYEHYAPYIKDKLVHLLIHYGTYLKMGNHKDDYLAYQCLEDALKYDCDNPVAAYRLGFLSYKKWDYLSAAKFFQKAIDNHQHNRQKAYKLTERQVMNAHIYLTNSALYIAKKTHEKMKELNYDGVEEIQEYEFSSLYNSLEDNEQYLLQNAFYKVTPEGTTTCSKEECNDLMGYQPRDTLILYFNDQNNSLGFNGEEKTLSKERADILHYLLVKSSEASPATRQDLQNSFRRTNESGEVSRENFRRAISRVRAKLTECSIPQVIQNTNYRGENAYYFNRSINFIIMYRVDEEMGYE</sequence>
<gene>
    <name evidence="2" type="ORF">JOC95_001887</name>
</gene>
<dbReference type="EMBL" id="JAFBED010000003">
    <property type="protein sequence ID" value="MBM7620035.1"/>
    <property type="molecule type" value="Genomic_DNA"/>
</dbReference>
<comment type="caution">
    <text evidence="2">The sequence shown here is derived from an EMBL/GenBank/DDBJ whole genome shotgun (WGS) entry which is preliminary data.</text>
</comment>
<dbReference type="RefSeq" id="WP_204415376.1">
    <property type="nucleotide sequence ID" value="NZ_JAFBED010000003.1"/>
</dbReference>
<accession>A0ABS2NZ99</accession>
<proteinExistence type="predicted"/>
<evidence type="ECO:0000313" key="2">
    <source>
        <dbReference type="EMBL" id="MBM7620035.1"/>
    </source>
</evidence>
<dbReference type="Proteomes" id="UP000737402">
    <property type="component" value="Unassembled WGS sequence"/>
</dbReference>
<organism evidence="2 3">
    <name type="scientific">Sutcliffiella tianshenii</name>
    <dbReference type="NCBI Taxonomy" id="1463404"/>
    <lineage>
        <taxon>Bacteria</taxon>
        <taxon>Bacillati</taxon>
        <taxon>Bacillota</taxon>
        <taxon>Bacilli</taxon>
        <taxon>Bacillales</taxon>
        <taxon>Bacillaceae</taxon>
        <taxon>Sutcliffiella</taxon>
    </lineage>
</organism>
<keyword evidence="3" id="KW-1185">Reference proteome</keyword>
<dbReference type="SUPFAM" id="SSF48452">
    <property type="entry name" value="TPR-like"/>
    <property type="match status" value="1"/>
</dbReference>
<evidence type="ECO:0000256" key="1">
    <source>
        <dbReference type="SAM" id="Coils"/>
    </source>
</evidence>
<dbReference type="Gene3D" id="1.25.40.10">
    <property type="entry name" value="Tetratricopeptide repeat domain"/>
    <property type="match status" value="1"/>
</dbReference>
<dbReference type="InterPro" id="IPR011990">
    <property type="entry name" value="TPR-like_helical_dom_sf"/>
</dbReference>
<name>A0ABS2NZ99_9BACI</name>
<protein>
    <submittedName>
        <fullName evidence="2">DNA-binding winged helix-turn-helix (WHTH) protein</fullName>
    </submittedName>
</protein>
<feature type="coiled-coil region" evidence="1">
    <location>
        <begin position="4"/>
        <end position="54"/>
    </location>
</feature>
<dbReference type="InterPro" id="IPR036388">
    <property type="entry name" value="WH-like_DNA-bd_sf"/>
</dbReference>
<dbReference type="Gene3D" id="1.10.10.10">
    <property type="entry name" value="Winged helix-like DNA-binding domain superfamily/Winged helix DNA-binding domain"/>
    <property type="match status" value="1"/>
</dbReference>
<keyword evidence="1" id="KW-0175">Coiled coil</keyword>
<dbReference type="GO" id="GO:0003677">
    <property type="term" value="F:DNA binding"/>
    <property type="evidence" value="ECO:0007669"/>
    <property type="project" value="UniProtKB-KW"/>
</dbReference>
<reference evidence="2 3" key="1">
    <citation type="submission" date="2021-01" db="EMBL/GenBank/DDBJ databases">
        <title>Genomic Encyclopedia of Type Strains, Phase IV (KMG-IV): sequencing the most valuable type-strain genomes for metagenomic binning, comparative biology and taxonomic classification.</title>
        <authorList>
            <person name="Goeker M."/>
        </authorList>
    </citation>
    <scope>NUCLEOTIDE SEQUENCE [LARGE SCALE GENOMIC DNA]</scope>
    <source>
        <strain evidence="2 3">DSM 25879</strain>
    </source>
</reference>
<evidence type="ECO:0000313" key="3">
    <source>
        <dbReference type="Proteomes" id="UP000737402"/>
    </source>
</evidence>
<keyword evidence="2" id="KW-0238">DNA-binding</keyword>